<dbReference type="RefSeq" id="WP_271199261.1">
    <property type="nucleotide sequence ID" value="NZ_BSFL01000001.1"/>
</dbReference>
<gene>
    <name evidence="3" type="ORF">GCM10008174_04960</name>
</gene>
<dbReference type="Proteomes" id="UP001143309">
    <property type="component" value="Unassembled WGS sequence"/>
</dbReference>
<keyword evidence="2" id="KW-0472">Membrane</keyword>
<dbReference type="Gene3D" id="3.40.50.150">
    <property type="entry name" value="Vaccinia Virus protein VP39"/>
    <property type="match status" value="1"/>
</dbReference>
<feature type="transmembrane region" description="Helical" evidence="2">
    <location>
        <begin position="376"/>
        <end position="393"/>
    </location>
</feature>
<evidence type="ECO:0000256" key="1">
    <source>
        <dbReference type="ARBA" id="ARBA00023115"/>
    </source>
</evidence>
<feature type="transmembrane region" description="Helical" evidence="2">
    <location>
        <begin position="119"/>
        <end position="138"/>
    </location>
</feature>
<evidence type="ECO:0000256" key="2">
    <source>
        <dbReference type="SAM" id="Phobius"/>
    </source>
</evidence>
<feature type="transmembrane region" description="Helical" evidence="2">
    <location>
        <begin position="400"/>
        <end position="420"/>
    </location>
</feature>
<proteinExistence type="predicted"/>
<feature type="transmembrane region" description="Helical" evidence="2">
    <location>
        <begin position="159"/>
        <end position="180"/>
    </location>
</feature>
<comment type="caution">
    <text evidence="3">The sequence shown here is derived from an EMBL/GenBank/DDBJ whole genome shotgun (WGS) entry which is preliminary data.</text>
</comment>
<keyword evidence="2" id="KW-0812">Transmembrane</keyword>
<name>A0A9W6JMV6_9HYPH</name>
<dbReference type="PANTHER" id="PTHR43317">
    <property type="entry name" value="THERMOSPERMINE SYNTHASE ACAULIS5"/>
    <property type="match status" value="1"/>
</dbReference>
<feature type="transmembrane region" description="Helical" evidence="2">
    <location>
        <begin position="86"/>
        <end position="107"/>
    </location>
</feature>
<reference evidence="3" key="2">
    <citation type="submission" date="2023-01" db="EMBL/GenBank/DDBJ databases">
        <authorList>
            <person name="Sun Q."/>
            <person name="Evtushenko L."/>
        </authorList>
    </citation>
    <scope>NUCLEOTIDE SEQUENCE</scope>
    <source>
        <strain evidence="3">VKM B-2748</strain>
    </source>
</reference>
<keyword evidence="1" id="KW-0620">Polyamine biosynthesis</keyword>
<dbReference type="PANTHER" id="PTHR43317:SF1">
    <property type="entry name" value="THERMOSPERMINE SYNTHASE ACAULIS5"/>
    <property type="match status" value="1"/>
</dbReference>
<feature type="transmembrane region" description="Helical" evidence="2">
    <location>
        <begin position="347"/>
        <end position="370"/>
    </location>
</feature>
<feature type="transmembrane region" description="Helical" evidence="2">
    <location>
        <begin position="15"/>
        <end position="35"/>
    </location>
</feature>
<dbReference type="SUPFAM" id="SSF53335">
    <property type="entry name" value="S-adenosyl-L-methionine-dependent methyltransferases"/>
    <property type="match status" value="1"/>
</dbReference>
<keyword evidence="4" id="KW-1185">Reference proteome</keyword>
<reference evidence="3" key="1">
    <citation type="journal article" date="2014" name="Int. J. Syst. Evol. Microbiol.">
        <title>Complete genome sequence of Corynebacterium casei LMG S-19264T (=DSM 44701T), isolated from a smear-ripened cheese.</title>
        <authorList>
            <consortium name="US DOE Joint Genome Institute (JGI-PGF)"/>
            <person name="Walter F."/>
            <person name="Albersmeier A."/>
            <person name="Kalinowski J."/>
            <person name="Ruckert C."/>
        </authorList>
    </citation>
    <scope>NUCLEOTIDE SEQUENCE</scope>
    <source>
        <strain evidence="3">VKM B-2748</strain>
    </source>
</reference>
<evidence type="ECO:0000313" key="4">
    <source>
        <dbReference type="Proteomes" id="UP001143309"/>
    </source>
</evidence>
<sequence>MTAADIEGAAAGRRAVAGAATAFTAAIGLSAFLLFAVQPMFAKMVLPTLGGAPGVWSVAMVFFQALLLGGYAYAHLITRTLTLRNAVIAHLAVLGVGFAVLPIAVAAGWGRPPADGEAIWLLGLFGASVGLPFFALSANGPLLQAWFAASRREGASDPYFLYAASNLGSVGALVAYPLLAEPLMALAGQSRLWTAGYAVLIGLIALAGFAALRGGAGAAAAPAVRDPASSGRWPAWVGLAFVPSALLVAVTAHITTDVAAAPLLWVAPLALFLLTFVAAFRAKPLIASKPLAFAQVALTAAAFVSLMSDWPIAVALPLHLALLTAVALTAHGRLYALRPAAGDLTRFYLFMSLGGVLGGSFAALAAPRLFSTVAEYPLLLAAAALCLPGLAFKGEARRDLVAIGVIAFGAVALGALYAAIDPSAGFGVHVALTLAFAGGMVALWGRPARVVPLALGAALVACGVTPGAQRGESLRSFFGVHRVSPTADGRFLTLVHGNTIHGAMRVANDDGSPYEGAPEPTTYYTREGALGQGVAAIRAARGGSLGEVAVIGLGSGSLACHRATGETWRFLEIDDTVIRLARPGGRFPFVGACAPDAPLVLGDARLTMADQPGGFGLVVVDAFSSDAIPAHLMTREALALYRSKLAPGGAILMHVSNRHLELAPILARVSADLGFAAWVRREGDLDEPISARMRTSVTAVMLAANDADVGSIATGGGWTRVAPDLARRPWTDDFSNILEAFAH</sequence>
<dbReference type="AlphaFoldDB" id="A0A9W6JMV6"/>
<accession>A0A9W6JMV6</accession>
<dbReference type="EMBL" id="BSFL01000001">
    <property type="protein sequence ID" value="GLK78755.1"/>
    <property type="molecule type" value="Genomic_DNA"/>
</dbReference>
<feature type="transmembrane region" description="Helical" evidence="2">
    <location>
        <begin position="426"/>
        <end position="443"/>
    </location>
</feature>
<feature type="transmembrane region" description="Helical" evidence="2">
    <location>
        <begin position="55"/>
        <end position="74"/>
    </location>
</feature>
<feature type="transmembrane region" description="Helical" evidence="2">
    <location>
        <begin position="314"/>
        <end position="335"/>
    </location>
</feature>
<feature type="transmembrane region" description="Helical" evidence="2">
    <location>
        <begin position="233"/>
        <end position="254"/>
    </location>
</feature>
<dbReference type="InterPro" id="IPR029063">
    <property type="entry name" value="SAM-dependent_MTases_sf"/>
</dbReference>
<organism evidence="3 4">
    <name type="scientific">Methylopila turkensis</name>
    <dbReference type="NCBI Taxonomy" id="1437816"/>
    <lineage>
        <taxon>Bacteria</taxon>
        <taxon>Pseudomonadati</taxon>
        <taxon>Pseudomonadota</taxon>
        <taxon>Alphaproteobacteria</taxon>
        <taxon>Hyphomicrobiales</taxon>
        <taxon>Methylopilaceae</taxon>
        <taxon>Methylopila</taxon>
    </lineage>
</organism>
<feature type="transmembrane region" description="Helical" evidence="2">
    <location>
        <begin position="260"/>
        <end position="279"/>
    </location>
</feature>
<keyword evidence="2" id="KW-1133">Transmembrane helix</keyword>
<protein>
    <recommendedName>
        <fullName evidence="5">Spermidine synthase</fullName>
    </recommendedName>
</protein>
<feature type="transmembrane region" description="Helical" evidence="2">
    <location>
        <begin position="291"/>
        <end position="308"/>
    </location>
</feature>
<evidence type="ECO:0000313" key="3">
    <source>
        <dbReference type="EMBL" id="GLK78755.1"/>
    </source>
</evidence>
<dbReference type="GO" id="GO:0006596">
    <property type="term" value="P:polyamine biosynthetic process"/>
    <property type="evidence" value="ECO:0007669"/>
    <property type="project" value="UniProtKB-KW"/>
</dbReference>
<feature type="transmembrane region" description="Helical" evidence="2">
    <location>
        <begin position="192"/>
        <end position="212"/>
    </location>
</feature>
<feature type="transmembrane region" description="Helical" evidence="2">
    <location>
        <begin position="450"/>
        <end position="468"/>
    </location>
</feature>
<evidence type="ECO:0008006" key="5">
    <source>
        <dbReference type="Google" id="ProtNLM"/>
    </source>
</evidence>